<name>A0A9N9DJF6_FUNMO</name>
<evidence type="ECO:0000313" key="1">
    <source>
        <dbReference type="EMBL" id="CAG8643202.1"/>
    </source>
</evidence>
<gene>
    <name evidence="1" type="ORF">FMOSSE_LOCUS11095</name>
</gene>
<dbReference type="Proteomes" id="UP000789375">
    <property type="component" value="Unassembled WGS sequence"/>
</dbReference>
<dbReference type="EMBL" id="CAJVPP010004082">
    <property type="protein sequence ID" value="CAG8643202.1"/>
    <property type="molecule type" value="Genomic_DNA"/>
</dbReference>
<evidence type="ECO:0000313" key="2">
    <source>
        <dbReference type="Proteomes" id="UP000789375"/>
    </source>
</evidence>
<dbReference type="AlphaFoldDB" id="A0A9N9DJF6"/>
<accession>A0A9N9DJF6</accession>
<keyword evidence="2" id="KW-1185">Reference proteome</keyword>
<protein>
    <submittedName>
        <fullName evidence="1">14681_t:CDS:1</fullName>
    </submittedName>
</protein>
<organism evidence="1 2">
    <name type="scientific">Funneliformis mosseae</name>
    <name type="common">Endomycorrhizal fungus</name>
    <name type="synonym">Glomus mosseae</name>
    <dbReference type="NCBI Taxonomy" id="27381"/>
    <lineage>
        <taxon>Eukaryota</taxon>
        <taxon>Fungi</taxon>
        <taxon>Fungi incertae sedis</taxon>
        <taxon>Mucoromycota</taxon>
        <taxon>Glomeromycotina</taxon>
        <taxon>Glomeromycetes</taxon>
        <taxon>Glomerales</taxon>
        <taxon>Glomeraceae</taxon>
        <taxon>Funneliformis</taxon>
    </lineage>
</organism>
<comment type="caution">
    <text evidence="1">The sequence shown here is derived from an EMBL/GenBank/DDBJ whole genome shotgun (WGS) entry which is preliminary data.</text>
</comment>
<reference evidence="1" key="1">
    <citation type="submission" date="2021-06" db="EMBL/GenBank/DDBJ databases">
        <authorList>
            <person name="Kallberg Y."/>
            <person name="Tangrot J."/>
            <person name="Rosling A."/>
        </authorList>
    </citation>
    <scope>NUCLEOTIDE SEQUENCE</scope>
    <source>
        <strain evidence="1">87-6 pot B 2015</strain>
    </source>
</reference>
<sequence length="115" mass="13691">MTNVRLYRSIIDMSITKKLAKAKISIAYGQTWTYWPFHSGTLHDNQPHRLWADKFAHKEKIAFEKSKNHFYNEPIILRTNYPAGKHASSHSTRPYLGWKTIKIPHARFAFMRRKY</sequence>
<proteinExistence type="predicted"/>